<keyword evidence="4" id="KW-0460">Magnesium</keyword>
<gene>
    <name evidence="5" type="ORF">V6N11_070108</name>
</gene>
<evidence type="ECO:0000256" key="3">
    <source>
        <dbReference type="ARBA" id="ARBA00022723"/>
    </source>
</evidence>
<protein>
    <submittedName>
        <fullName evidence="5">Uncharacterized protein</fullName>
    </submittedName>
</protein>
<keyword evidence="1" id="KW-0489">Methyltransferase</keyword>
<evidence type="ECO:0000313" key="5">
    <source>
        <dbReference type="EMBL" id="KAK8998929.1"/>
    </source>
</evidence>
<evidence type="ECO:0000256" key="1">
    <source>
        <dbReference type="ARBA" id="ARBA00022603"/>
    </source>
</evidence>
<dbReference type="Gene3D" id="1.10.1200.270">
    <property type="entry name" value="Methyltransferase, alpha-helical capping domain"/>
    <property type="match status" value="1"/>
</dbReference>
<dbReference type="PANTHER" id="PTHR31009">
    <property type="entry name" value="S-ADENOSYL-L-METHIONINE:CARBOXYL METHYLTRANSFERASE FAMILY PROTEIN"/>
    <property type="match status" value="1"/>
</dbReference>
<proteinExistence type="predicted"/>
<evidence type="ECO:0000313" key="6">
    <source>
        <dbReference type="Proteomes" id="UP001396334"/>
    </source>
</evidence>
<dbReference type="InterPro" id="IPR029063">
    <property type="entry name" value="SAM-dependent_MTases_sf"/>
</dbReference>
<dbReference type="Gene3D" id="3.40.50.150">
    <property type="entry name" value="Vaccinia Virus protein VP39"/>
    <property type="match status" value="1"/>
</dbReference>
<dbReference type="EMBL" id="JBBPBN010000040">
    <property type="protein sequence ID" value="KAK8998929.1"/>
    <property type="molecule type" value="Genomic_DNA"/>
</dbReference>
<evidence type="ECO:0000256" key="2">
    <source>
        <dbReference type="ARBA" id="ARBA00022679"/>
    </source>
</evidence>
<accession>A0ABR2QEH3</accession>
<keyword evidence="2" id="KW-0808">Transferase</keyword>
<sequence>MGNIFMARSSPPNVFKAYADQFQKDLTKFLSLRSKEIIPQGRMVLTFMARKNQNPSNEDYAGELVAQSLLDLVAHGVVKEADVDSFNLPMYSPCKEVVEIVEREGTFYINELQDFVVDTDPLTREKQLRDGDLGFDFRVTMAKNIANTVTAATGLILCGQ</sequence>
<evidence type="ECO:0000256" key="4">
    <source>
        <dbReference type="ARBA" id="ARBA00022842"/>
    </source>
</evidence>
<dbReference type="SUPFAM" id="SSF53335">
    <property type="entry name" value="S-adenosyl-L-methionine-dependent methyltransferases"/>
    <property type="match status" value="1"/>
</dbReference>
<dbReference type="InterPro" id="IPR042086">
    <property type="entry name" value="MeTrfase_capping"/>
</dbReference>
<dbReference type="InterPro" id="IPR005299">
    <property type="entry name" value="MeTrfase_7"/>
</dbReference>
<reference evidence="5 6" key="1">
    <citation type="journal article" date="2024" name="G3 (Bethesda)">
        <title>Genome assembly of Hibiscus sabdariffa L. provides insights into metabolisms of medicinal natural products.</title>
        <authorList>
            <person name="Kim T."/>
        </authorList>
    </citation>
    <scope>NUCLEOTIDE SEQUENCE [LARGE SCALE GENOMIC DNA]</scope>
    <source>
        <strain evidence="5">TK-2024</strain>
        <tissue evidence="5">Old leaves</tissue>
    </source>
</reference>
<keyword evidence="6" id="KW-1185">Reference proteome</keyword>
<dbReference type="Pfam" id="PF03492">
    <property type="entry name" value="Methyltransf_7"/>
    <property type="match status" value="1"/>
</dbReference>
<keyword evidence="3" id="KW-0479">Metal-binding</keyword>
<dbReference type="Proteomes" id="UP001396334">
    <property type="component" value="Unassembled WGS sequence"/>
</dbReference>
<name>A0ABR2QEH3_9ROSI</name>
<comment type="caution">
    <text evidence="5">The sequence shown here is derived from an EMBL/GenBank/DDBJ whole genome shotgun (WGS) entry which is preliminary data.</text>
</comment>
<organism evidence="5 6">
    <name type="scientific">Hibiscus sabdariffa</name>
    <name type="common">roselle</name>
    <dbReference type="NCBI Taxonomy" id="183260"/>
    <lineage>
        <taxon>Eukaryota</taxon>
        <taxon>Viridiplantae</taxon>
        <taxon>Streptophyta</taxon>
        <taxon>Embryophyta</taxon>
        <taxon>Tracheophyta</taxon>
        <taxon>Spermatophyta</taxon>
        <taxon>Magnoliopsida</taxon>
        <taxon>eudicotyledons</taxon>
        <taxon>Gunneridae</taxon>
        <taxon>Pentapetalae</taxon>
        <taxon>rosids</taxon>
        <taxon>malvids</taxon>
        <taxon>Malvales</taxon>
        <taxon>Malvaceae</taxon>
        <taxon>Malvoideae</taxon>
        <taxon>Hibiscus</taxon>
    </lineage>
</organism>